<geneLocation type="plasmid" evidence="2">
    <name>pCP16SBCL1142-1</name>
</geneLocation>
<organism evidence="2">
    <name type="scientific">Clostridium perfringens</name>
    <dbReference type="NCBI Taxonomy" id="1502"/>
    <lineage>
        <taxon>Bacteria</taxon>
        <taxon>Bacillati</taxon>
        <taxon>Bacillota</taxon>
        <taxon>Clostridia</taxon>
        <taxon>Eubacteriales</taxon>
        <taxon>Clostridiaceae</taxon>
        <taxon>Clostridium</taxon>
    </lineage>
</organism>
<keyword evidence="1" id="KW-0812">Transmembrane</keyword>
<dbReference type="AlphaFoldDB" id="A0A4Y5T4Q8"/>
<keyword evidence="1" id="KW-1133">Transmembrane helix</keyword>
<name>A0A4Y5T4Q8_CLOPF</name>
<proteinExistence type="predicted"/>
<keyword evidence="2" id="KW-0614">Plasmid</keyword>
<evidence type="ECO:0000256" key="1">
    <source>
        <dbReference type="SAM" id="Phobius"/>
    </source>
</evidence>
<accession>A0A4Y5T4Q8</accession>
<sequence length="120" mass="13925">MVFFKNTIKKIFFSIDKSFLIKYYSISIAIFLIFLFGTLNSGIRSLNDVYGIFFLTISAILFPFSVLVWNSIVNLFFNNSVILLPVVFMILFKIIKVILLYAFSIFIAPFGILYVYIKTK</sequence>
<reference evidence="2" key="1">
    <citation type="journal article" date="2019" name="Pathogens">
        <title>In silico Identification of Novel Toxin Homologs and Associated Mobile Genetic Elements in Clostridium perfringens.</title>
        <authorList>
            <person name="Lacey J.A."/>
            <person name="Johanesen P.A."/>
            <person name="Lyras D."/>
            <person name="Moore R.J."/>
        </authorList>
    </citation>
    <scope>NUCLEOTIDE SEQUENCE</scope>
    <source>
        <strain evidence="2">16SBCL1142</strain>
        <plasmid evidence="2">pCP16SBCL1142-1</plasmid>
    </source>
</reference>
<protein>
    <submittedName>
        <fullName evidence="2">Uncharacterized protein</fullName>
    </submittedName>
</protein>
<feature type="transmembrane region" description="Helical" evidence="1">
    <location>
        <begin position="98"/>
        <end position="117"/>
    </location>
</feature>
<feature type="transmembrane region" description="Helical" evidence="1">
    <location>
        <begin position="49"/>
        <end position="68"/>
    </location>
</feature>
<dbReference type="RefSeq" id="WP_283697907.1">
    <property type="nucleotide sequence ID" value="NZ_CATNXL010000003.1"/>
</dbReference>
<feature type="transmembrane region" description="Helical" evidence="1">
    <location>
        <begin position="21"/>
        <end position="43"/>
    </location>
</feature>
<dbReference type="EMBL" id="MK285062">
    <property type="protein sequence ID" value="QDB01302.1"/>
    <property type="molecule type" value="Genomic_DNA"/>
</dbReference>
<keyword evidence="1" id="KW-0472">Membrane</keyword>
<evidence type="ECO:0000313" key="2">
    <source>
        <dbReference type="EMBL" id="QDB01302.1"/>
    </source>
</evidence>
<feature type="transmembrane region" description="Helical" evidence="1">
    <location>
        <begin position="75"/>
        <end position="92"/>
    </location>
</feature>